<dbReference type="InterPro" id="IPR003594">
    <property type="entry name" value="HATPase_dom"/>
</dbReference>
<evidence type="ECO:0000313" key="14">
    <source>
        <dbReference type="EMBL" id="MBP1896369.1"/>
    </source>
</evidence>
<feature type="domain" description="Histidine kinase" evidence="13">
    <location>
        <begin position="195"/>
        <end position="400"/>
    </location>
</feature>
<evidence type="ECO:0000256" key="12">
    <source>
        <dbReference type="SAM" id="Phobius"/>
    </source>
</evidence>
<feature type="compositionally biased region" description="Basic and acidic residues" evidence="11">
    <location>
        <begin position="102"/>
        <end position="115"/>
    </location>
</feature>
<dbReference type="SUPFAM" id="SSF47384">
    <property type="entry name" value="Homodimeric domain of signal transducing histidine kinase"/>
    <property type="match status" value="1"/>
</dbReference>
<dbReference type="InterPro" id="IPR036097">
    <property type="entry name" value="HisK_dim/P_sf"/>
</dbReference>
<keyword evidence="7" id="KW-0418">Kinase</keyword>
<organism evidence="14 15">
    <name type="scientific">Paenibacillus lactis</name>
    <dbReference type="NCBI Taxonomy" id="228574"/>
    <lineage>
        <taxon>Bacteria</taxon>
        <taxon>Bacillati</taxon>
        <taxon>Bacillota</taxon>
        <taxon>Bacilli</taxon>
        <taxon>Bacillales</taxon>
        <taxon>Paenibacillaceae</taxon>
        <taxon>Paenibacillus</taxon>
    </lineage>
</organism>
<evidence type="ECO:0000259" key="13">
    <source>
        <dbReference type="PROSITE" id="PS50109"/>
    </source>
</evidence>
<comment type="subcellular location">
    <subcellularLocation>
        <location evidence="2">Membrane</location>
    </subcellularLocation>
</comment>
<evidence type="ECO:0000313" key="15">
    <source>
        <dbReference type="Proteomes" id="UP000706926"/>
    </source>
</evidence>
<dbReference type="RefSeq" id="WP_007132721.1">
    <property type="nucleotide sequence ID" value="NZ_BOSA01000036.1"/>
</dbReference>
<dbReference type="Pfam" id="PF00512">
    <property type="entry name" value="HisKA"/>
    <property type="match status" value="1"/>
</dbReference>
<dbReference type="PRINTS" id="PR00344">
    <property type="entry name" value="BCTRLSENSOR"/>
</dbReference>
<feature type="transmembrane region" description="Helical" evidence="12">
    <location>
        <begin position="12"/>
        <end position="36"/>
    </location>
</feature>
<evidence type="ECO:0000256" key="7">
    <source>
        <dbReference type="ARBA" id="ARBA00022777"/>
    </source>
</evidence>
<evidence type="ECO:0000256" key="5">
    <source>
        <dbReference type="ARBA" id="ARBA00022679"/>
    </source>
</evidence>
<evidence type="ECO:0000256" key="10">
    <source>
        <dbReference type="SAM" id="Coils"/>
    </source>
</evidence>
<dbReference type="GeneID" id="95407355"/>
<accession>A0ABS4FJD3</accession>
<keyword evidence="5" id="KW-0808">Transferase</keyword>
<dbReference type="EMBL" id="JAGGKI010000023">
    <property type="protein sequence ID" value="MBP1896369.1"/>
    <property type="molecule type" value="Genomic_DNA"/>
</dbReference>
<dbReference type="PANTHER" id="PTHR45453">
    <property type="entry name" value="PHOSPHATE REGULON SENSOR PROTEIN PHOR"/>
    <property type="match status" value="1"/>
</dbReference>
<name>A0ABS4FJD3_9BACL</name>
<feature type="region of interest" description="Disordered" evidence="11">
    <location>
        <begin position="102"/>
        <end position="124"/>
    </location>
</feature>
<keyword evidence="8" id="KW-0067">ATP-binding</keyword>
<keyword evidence="15" id="KW-1185">Reference proteome</keyword>
<dbReference type="InterPro" id="IPR003661">
    <property type="entry name" value="HisK_dim/P_dom"/>
</dbReference>
<keyword evidence="12" id="KW-1133">Transmembrane helix</keyword>
<keyword evidence="6" id="KW-0547">Nucleotide-binding</keyword>
<dbReference type="Gene3D" id="1.10.287.130">
    <property type="match status" value="1"/>
</dbReference>
<keyword evidence="10" id="KW-0175">Coiled coil</keyword>
<evidence type="ECO:0000256" key="1">
    <source>
        <dbReference type="ARBA" id="ARBA00000085"/>
    </source>
</evidence>
<evidence type="ECO:0000256" key="9">
    <source>
        <dbReference type="ARBA" id="ARBA00023012"/>
    </source>
</evidence>
<dbReference type="PROSITE" id="PS50109">
    <property type="entry name" value="HIS_KIN"/>
    <property type="match status" value="1"/>
</dbReference>
<proteinExistence type="predicted"/>
<dbReference type="PANTHER" id="PTHR45453:SF1">
    <property type="entry name" value="PHOSPHATE REGULON SENSOR PROTEIN PHOR"/>
    <property type="match status" value="1"/>
</dbReference>
<protein>
    <recommendedName>
        <fullName evidence="3">histidine kinase</fullName>
        <ecNumber evidence="3">2.7.13.3</ecNumber>
    </recommendedName>
</protein>
<comment type="catalytic activity">
    <reaction evidence="1">
        <text>ATP + protein L-histidine = ADP + protein N-phospho-L-histidine.</text>
        <dbReference type="EC" id="2.7.13.3"/>
    </reaction>
</comment>
<dbReference type="CDD" id="cd00082">
    <property type="entry name" value="HisKA"/>
    <property type="match status" value="1"/>
</dbReference>
<evidence type="ECO:0000256" key="2">
    <source>
        <dbReference type="ARBA" id="ARBA00004370"/>
    </source>
</evidence>
<dbReference type="InterPro" id="IPR036890">
    <property type="entry name" value="HATPase_C_sf"/>
</dbReference>
<dbReference type="EC" id="2.7.13.3" evidence="3"/>
<dbReference type="SMART" id="SM00388">
    <property type="entry name" value="HisKA"/>
    <property type="match status" value="1"/>
</dbReference>
<dbReference type="Gene3D" id="3.30.565.10">
    <property type="entry name" value="Histidine kinase-like ATPase, C-terminal domain"/>
    <property type="match status" value="1"/>
</dbReference>
<dbReference type="InterPro" id="IPR004358">
    <property type="entry name" value="Sig_transdc_His_kin-like_C"/>
</dbReference>
<dbReference type="SUPFAM" id="SSF55874">
    <property type="entry name" value="ATPase domain of HSP90 chaperone/DNA topoisomerase II/histidine kinase"/>
    <property type="match status" value="1"/>
</dbReference>
<evidence type="ECO:0000256" key="6">
    <source>
        <dbReference type="ARBA" id="ARBA00022741"/>
    </source>
</evidence>
<sequence>MNPMVRMAIRFIKVTLMLVIMSILSFILCAVIYIYLLDWMNPQGAISMKTFLVVTGFTLTVIFFIAFGWCVGKPLTYLIRWINRLSEGNYSLPLEHFRQPKGDRGLDGTDSHDGPDVSGGTDYTKGSDGSVGYDIYDSHDGFNGSDGSLQHNHYRYPYVLYKELFDRMHLLSNQLQRSETERLNLEAKKQEWIAAISHDLKTPLSYIEGYAHMLTADDYVWSDKEKQNFSRQISGKTAEMKQLIHDLNQAGRWSVEQFPMNKKIDDVVDFLRELMIDIANYPLAEQTSFTFHTEKNGCSMDFDSRLLGRALQNVIMNAVIHNPPGTEVQCNISVKKNYCCIMIEDDGIGIEETKLRHILNHSGKGIAIAKAFVEAHSGRMNILSAEGKGTRVEILIPISL</sequence>
<keyword evidence="9" id="KW-0902">Two-component regulatory system</keyword>
<keyword evidence="4" id="KW-0597">Phosphoprotein</keyword>
<feature type="coiled-coil region" evidence="10">
    <location>
        <begin position="161"/>
        <end position="195"/>
    </location>
</feature>
<keyword evidence="12" id="KW-0472">Membrane</keyword>
<feature type="transmembrane region" description="Helical" evidence="12">
    <location>
        <begin position="48"/>
        <end position="71"/>
    </location>
</feature>
<dbReference type="Pfam" id="PF02518">
    <property type="entry name" value="HATPase_c"/>
    <property type="match status" value="1"/>
</dbReference>
<reference evidence="14 15" key="1">
    <citation type="submission" date="2021-03" db="EMBL/GenBank/DDBJ databases">
        <title>Genomic Encyclopedia of Type Strains, Phase IV (KMG-IV): sequencing the most valuable type-strain genomes for metagenomic binning, comparative biology and taxonomic classification.</title>
        <authorList>
            <person name="Goeker M."/>
        </authorList>
    </citation>
    <scope>NUCLEOTIDE SEQUENCE [LARGE SCALE GENOMIC DNA]</scope>
    <source>
        <strain evidence="14 15">DSM 15596</strain>
    </source>
</reference>
<evidence type="ECO:0000256" key="8">
    <source>
        <dbReference type="ARBA" id="ARBA00022840"/>
    </source>
</evidence>
<evidence type="ECO:0000256" key="4">
    <source>
        <dbReference type="ARBA" id="ARBA00022553"/>
    </source>
</evidence>
<evidence type="ECO:0000256" key="3">
    <source>
        <dbReference type="ARBA" id="ARBA00012438"/>
    </source>
</evidence>
<keyword evidence="12" id="KW-0812">Transmembrane</keyword>
<dbReference type="InterPro" id="IPR005467">
    <property type="entry name" value="His_kinase_dom"/>
</dbReference>
<dbReference type="Proteomes" id="UP000706926">
    <property type="component" value="Unassembled WGS sequence"/>
</dbReference>
<dbReference type="InterPro" id="IPR050351">
    <property type="entry name" value="BphY/WalK/GraS-like"/>
</dbReference>
<gene>
    <name evidence="14" type="ORF">J2Z18_005499</name>
</gene>
<evidence type="ECO:0000256" key="11">
    <source>
        <dbReference type="SAM" id="MobiDB-lite"/>
    </source>
</evidence>
<dbReference type="SMART" id="SM00387">
    <property type="entry name" value="HATPase_c"/>
    <property type="match status" value="1"/>
</dbReference>
<comment type="caution">
    <text evidence="14">The sequence shown here is derived from an EMBL/GenBank/DDBJ whole genome shotgun (WGS) entry which is preliminary data.</text>
</comment>